<dbReference type="Proteomes" id="UP000319449">
    <property type="component" value="Unassembled WGS sequence"/>
</dbReference>
<feature type="compositionally biased region" description="Basic and acidic residues" evidence="10">
    <location>
        <begin position="66"/>
        <end position="83"/>
    </location>
</feature>
<feature type="region of interest" description="Disordered" evidence="10">
    <location>
        <begin position="53"/>
        <end position="83"/>
    </location>
</feature>
<dbReference type="GO" id="GO:0031992">
    <property type="term" value="F:energy transducer activity"/>
    <property type="evidence" value="ECO:0007669"/>
    <property type="project" value="TreeGrafter"/>
</dbReference>
<evidence type="ECO:0000256" key="8">
    <source>
        <dbReference type="ARBA" id="ARBA00022989"/>
    </source>
</evidence>
<dbReference type="GO" id="GO:0098797">
    <property type="term" value="C:plasma membrane protein complex"/>
    <property type="evidence" value="ECO:0007669"/>
    <property type="project" value="TreeGrafter"/>
</dbReference>
<keyword evidence="3" id="KW-0813">Transport</keyword>
<dbReference type="Gene3D" id="3.30.1150.10">
    <property type="match status" value="1"/>
</dbReference>
<keyword evidence="13" id="KW-1185">Reference proteome</keyword>
<gene>
    <name evidence="12" type="ORF">JN12_03409</name>
</gene>
<comment type="subcellular location">
    <subcellularLocation>
        <location evidence="1">Cell inner membrane</location>
        <topology evidence="1">Single-pass membrane protein</topology>
        <orientation evidence="1">Periplasmic side</orientation>
    </subcellularLocation>
</comment>
<evidence type="ECO:0000256" key="1">
    <source>
        <dbReference type="ARBA" id="ARBA00004383"/>
    </source>
</evidence>
<organism evidence="12 13">
    <name type="scientific">Geobacter argillaceus</name>
    <dbReference type="NCBI Taxonomy" id="345631"/>
    <lineage>
        <taxon>Bacteria</taxon>
        <taxon>Pseudomonadati</taxon>
        <taxon>Thermodesulfobacteriota</taxon>
        <taxon>Desulfuromonadia</taxon>
        <taxon>Geobacterales</taxon>
        <taxon>Geobacteraceae</taxon>
        <taxon>Geobacter</taxon>
    </lineage>
</organism>
<keyword evidence="7" id="KW-0653">Protein transport</keyword>
<dbReference type="PANTHER" id="PTHR33446:SF2">
    <property type="entry name" value="PROTEIN TONB"/>
    <property type="match status" value="1"/>
</dbReference>
<dbReference type="OrthoDB" id="9788673at2"/>
<evidence type="ECO:0000256" key="5">
    <source>
        <dbReference type="ARBA" id="ARBA00022519"/>
    </source>
</evidence>
<keyword evidence="6" id="KW-0812">Transmembrane</keyword>
<dbReference type="GO" id="GO:0055085">
    <property type="term" value="P:transmembrane transport"/>
    <property type="evidence" value="ECO:0007669"/>
    <property type="project" value="InterPro"/>
</dbReference>
<dbReference type="InterPro" id="IPR051045">
    <property type="entry name" value="TonB-dependent_transducer"/>
</dbReference>
<feature type="compositionally biased region" description="Basic and acidic residues" evidence="10">
    <location>
        <begin position="113"/>
        <end position="131"/>
    </location>
</feature>
<dbReference type="NCBIfam" id="TIGR01352">
    <property type="entry name" value="tonB_Cterm"/>
    <property type="match status" value="1"/>
</dbReference>
<evidence type="ECO:0000313" key="13">
    <source>
        <dbReference type="Proteomes" id="UP000319449"/>
    </source>
</evidence>
<dbReference type="GO" id="GO:0015031">
    <property type="term" value="P:protein transport"/>
    <property type="evidence" value="ECO:0007669"/>
    <property type="project" value="UniProtKB-KW"/>
</dbReference>
<evidence type="ECO:0000256" key="2">
    <source>
        <dbReference type="ARBA" id="ARBA00006555"/>
    </source>
</evidence>
<keyword evidence="5" id="KW-0997">Cell inner membrane</keyword>
<accession>A0A562V8W7</accession>
<evidence type="ECO:0000313" key="12">
    <source>
        <dbReference type="EMBL" id="TWJ14323.1"/>
    </source>
</evidence>
<dbReference type="RefSeq" id="WP_145024979.1">
    <property type="nucleotide sequence ID" value="NZ_VLLN01000028.1"/>
</dbReference>
<evidence type="ECO:0000256" key="10">
    <source>
        <dbReference type="SAM" id="MobiDB-lite"/>
    </source>
</evidence>
<sequence>MNERYIEKSFLVLLACSLLLHLGVFLLLLSLPVEKKSELSEPLMVDLQDLPELKAKKPAPGPPVRHQAEERRRVPRETAPRGMAERDRVIAPAQPTVPAYRPPTREQLMPQRPTERGEAPAEPSPKEELFRPKARRGGEQQPKLVPSATAMARLEEEYRRQYAPDVAEGATRFLNTDDILFGSFLRRFETAVYGVWRYPSEAAKLGIEGVTPVRITFNRNGEIIQKEILQSSGSRILDEEVLRTLGQIGPVGRFPRGYDKDSFNLIAFFRYGIVRGGTRSLH</sequence>
<evidence type="ECO:0000256" key="6">
    <source>
        <dbReference type="ARBA" id="ARBA00022692"/>
    </source>
</evidence>
<name>A0A562V8W7_9BACT</name>
<feature type="domain" description="TonB C-terminal" evidence="11">
    <location>
        <begin position="183"/>
        <end position="280"/>
    </location>
</feature>
<dbReference type="PROSITE" id="PS52015">
    <property type="entry name" value="TONB_CTD"/>
    <property type="match status" value="1"/>
</dbReference>
<reference evidence="12 13" key="1">
    <citation type="submission" date="2019-07" db="EMBL/GenBank/DDBJ databases">
        <title>Genomic Encyclopedia of Archaeal and Bacterial Type Strains, Phase II (KMG-II): from individual species to whole genera.</title>
        <authorList>
            <person name="Goeker M."/>
        </authorList>
    </citation>
    <scope>NUCLEOTIDE SEQUENCE [LARGE SCALE GENOMIC DNA]</scope>
    <source>
        <strain evidence="12 13">ATCC BAA-1139</strain>
    </source>
</reference>
<keyword evidence="9" id="KW-0472">Membrane</keyword>
<protein>
    <submittedName>
        <fullName evidence="12">Protein TonB</fullName>
    </submittedName>
</protein>
<dbReference type="PANTHER" id="PTHR33446">
    <property type="entry name" value="PROTEIN TONB-RELATED"/>
    <property type="match status" value="1"/>
</dbReference>
<dbReference type="InterPro" id="IPR037682">
    <property type="entry name" value="TonB_C"/>
</dbReference>
<dbReference type="AlphaFoldDB" id="A0A562V8W7"/>
<feature type="region of interest" description="Disordered" evidence="10">
    <location>
        <begin position="95"/>
        <end position="145"/>
    </location>
</feature>
<keyword evidence="4" id="KW-1003">Cell membrane</keyword>
<comment type="caution">
    <text evidence="12">The sequence shown here is derived from an EMBL/GenBank/DDBJ whole genome shotgun (WGS) entry which is preliminary data.</text>
</comment>
<evidence type="ECO:0000256" key="9">
    <source>
        <dbReference type="ARBA" id="ARBA00023136"/>
    </source>
</evidence>
<proteinExistence type="inferred from homology"/>
<keyword evidence="8" id="KW-1133">Transmembrane helix</keyword>
<dbReference type="InterPro" id="IPR006260">
    <property type="entry name" value="TonB/TolA_C"/>
</dbReference>
<dbReference type="EMBL" id="VLLN01000028">
    <property type="protein sequence ID" value="TWJ14323.1"/>
    <property type="molecule type" value="Genomic_DNA"/>
</dbReference>
<evidence type="ECO:0000256" key="4">
    <source>
        <dbReference type="ARBA" id="ARBA00022475"/>
    </source>
</evidence>
<evidence type="ECO:0000256" key="7">
    <source>
        <dbReference type="ARBA" id="ARBA00022927"/>
    </source>
</evidence>
<dbReference type="SUPFAM" id="SSF74653">
    <property type="entry name" value="TolA/TonB C-terminal domain"/>
    <property type="match status" value="1"/>
</dbReference>
<evidence type="ECO:0000256" key="3">
    <source>
        <dbReference type="ARBA" id="ARBA00022448"/>
    </source>
</evidence>
<comment type="similarity">
    <text evidence="2">Belongs to the TonB family.</text>
</comment>
<dbReference type="Pfam" id="PF03544">
    <property type="entry name" value="TonB_C"/>
    <property type="match status" value="1"/>
</dbReference>
<evidence type="ECO:0000259" key="11">
    <source>
        <dbReference type="PROSITE" id="PS52015"/>
    </source>
</evidence>